<comment type="caution">
    <text evidence="2">The sequence shown here is derived from an EMBL/GenBank/DDBJ whole genome shotgun (WGS) entry which is preliminary data.</text>
</comment>
<reference evidence="2" key="1">
    <citation type="submission" date="2022-12" db="EMBL/GenBank/DDBJ databases">
        <title>Reference genome sequencing for broad-spectrum identification of bacterial and archaeal isolates by mass spectrometry.</title>
        <authorList>
            <person name="Sekiguchi Y."/>
            <person name="Tourlousse D.M."/>
        </authorList>
    </citation>
    <scope>NUCLEOTIDE SEQUENCE</scope>
    <source>
        <strain evidence="2">301</strain>
    </source>
</reference>
<keyword evidence="5" id="KW-1185">Reference proteome</keyword>
<dbReference type="GeneID" id="95763882"/>
<dbReference type="AlphaFoldDB" id="A0A9W6CPK1"/>
<evidence type="ECO:0000313" key="5">
    <source>
        <dbReference type="Proteomes" id="UP001245370"/>
    </source>
</evidence>
<evidence type="ECO:0000313" key="4">
    <source>
        <dbReference type="Proteomes" id="UP001144397"/>
    </source>
</evidence>
<feature type="compositionally biased region" description="Low complexity" evidence="1">
    <location>
        <begin position="496"/>
        <end position="511"/>
    </location>
</feature>
<dbReference type="Proteomes" id="UP001245370">
    <property type="component" value="Unassembled WGS sequence"/>
</dbReference>
<dbReference type="EMBL" id="JAVDPY010000005">
    <property type="protein sequence ID" value="MDR6334561.1"/>
    <property type="molecule type" value="Genomic_DNA"/>
</dbReference>
<name>A0A9W6CPK1_XANFL</name>
<dbReference type="EMBL" id="BSDO01000004">
    <property type="protein sequence ID" value="GLI23420.1"/>
    <property type="molecule type" value="Genomic_DNA"/>
</dbReference>
<evidence type="ECO:0000313" key="2">
    <source>
        <dbReference type="EMBL" id="GLI23420.1"/>
    </source>
</evidence>
<proteinExistence type="predicted"/>
<sequence>MVKIISPYAGESSPIAQAFSALGQAAFGDTLTPELKRQQAYRLSSQNQSIASAPGVFEALARNPNDAGALAQAASTLLASGRDPSELGPVSRAFASSLYGAADPRATNAYVGAGGSYANTVPGFREGQATERYKTDQSQATERYKFDNTPVQAMAPTGPQFVTNATAPGKVPLAPEGNVKGGYIAQNWGNIGSLPPAEQNVLGAAPKPEAEPEMVRLMRHRNQLWNAAGRLPLGDPARDQLQREGDETDAYIRHKIAGNQGFTIQQPDGTVISMGGAGNDAVGRRKAEEGMLGIRESNAIINTLDKLATDKPHLFGATGYLLDKAQGAAAFAQNLIDAFGGERAWAEQVSKIRQEALANGMGDKIPWLFDQDMGSRNTLHGVLLYSYLRAQGQTGAGVSKHDVEMAEKTIGSPDSLWSNASKVRSSLQMLKNMNDARFQVLNRQAGGRDPSAGYPTEFPMPSASQGSPAPGAAPFGKDQSRAPGGAPAPGQVDGRAAAAPSGAPAAPPAAAVQALRADPRLAGEFDAKYGPGAAARVMGGQ</sequence>
<protein>
    <submittedName>
        <fullName evidence="2">Uncharacterized protein</fullName>
    </submittedName>
</protein>
<feature type="compositionally biased region" description="Low complexity" evidence="1">
    <location>
        <begin position="461"/>
        <end position="476"/>
    </location>
</feature>
<feature type="region of interest" description="Disordered" evidence="1">
    <location>
        <begin position="445"/>
        <end position="511"/>
    </location>
</feature>
<dbReference type="RefSeq" id="WP_281808259.1">
    <property type="nucleotide sequence ID" value="NZ_BSDO01000004.1"/>
</dbReference>
<accession>A0A9W6CPK1</accession>
<dbReference type="Proteomes" id="UP001144397">
    <property type="component" value="Unassembled WGS sequence"/>
</dbReference>
<organism evidence="2 4">
    <name type="scientific">Xanthobacter flavus</name>
    <dbReference type="NCBI Taxonomy" id="281"/>
    <lineage>
        <taxon>Bacteria</taxon>
        <taxon>Pseudomonadati</taxon>
        <taxon>Pseudomonadota</taxon>
        <taxon>Alphaproteobacteria</taxon>
        <taxon>Hyphomicrobiales</taxon>
        <taxon>Xanthobacteraceae</taxon>
        <taxon>Xanthobacter</taxon>
    </lineage>
</organism>
<evidence type="ECO:0000313" key="3">
    <source>
        <dbReference type="EMBL" id="MDR6334561.1"/>
    </source>
</evidence>
<evidence type="ECO:0000256" key="1">
    <source>
        <dbReference type="SAM" id="MobiDB-lite"/>
    </source>
</evidence>
<reference evidence="3 5" key="2">
    <citation type="submission" date="2023-07" db="EMBL/GenBank/DDBJ databases">
        <title>Genomic Encyclopedia of Type Strains, Phase IV (KMG-IV): sequencing the most valuable type-strain genomes for metagenomic binning, comparative biology and taxonomic classification.</title>
        <authorList>
            <person name="Goeker M."/>
        </authorList>
    </citation>
    <scope>NUCLEOTIDE SEQUENCE [LARGE SCALE GENOMIC DNA]</scope>
    <source>
        <strain evidence="3 5">DSM 338</strain>
    </source>
</reference>
<gene>
    <name evidence="3" type="ORF">GGQ86_003043</name>
    <name evidence="2" type="ORF">XFLAVUS301_30940</name>
</gene>